<protein>
    <submittedName>
        <fullName evidence="1">Uncharacterized protein</fullName>
    </submittedName>
</protein>
<dbReference type="Proteomes" id="UP000030645">
    <property type="component" value="Unassembled WGS sequence"/>
</dbReference>
<accession>W9S777</accession>
<organism evidence="1 2">
    <name type="scientific">Morus notabilis</name>
    <dbReference type="NCBI Taxonomy" id="981085"/>
    <lineage>
        <taxon>Eukaryota</taxon>
        <taxon>Viridiplantae</taxon>
        <taxon>Streptophyta</taxon>
        <taxon>Embryophyta</taxon>
        <taxon>Tracheophyta</taxon>
        <taxon>Spermatophyta</taxon>
        <taxon>Magnoliopsida</taxon>
        <taxon>eudicotyledons</taxon>
        <taxon>Gunneridae</taxon>
        <taxon>Pentapetalae</taxon>
        <taxon>rosids</taxon>
        <taxon>fabids</taxon>
        <taxon>Rosales</taxon>
        <taxon>Moraceae</taxon>
        <taxon>Moreae</taxon>
        <taxon>Morus</taxon>
    </lineage>
</organism>
<reference evidence="2" key="1">
    <citation type="submission" date="2013-01" db="EMBL/GenBank/DDBJ databases">
        <title>Draft Genome Sequence of a Mulberry Tree, Morus notabilis C.K. Schneid.</title>
        <authorList>
            <person name="He N."/>
            <person name="Zhao S."/>
        </authorList>
    </citation>
    <scope>NUCLEOTIDE SEQUENCE</scope>
</reference>
<keyword evidence="2" id="KW-1185">Reference proteome</keyword>
<dbReference type="EMBL" id="KE346210">
    <property type="protein sequence ID" value="EXC30578.1"/>
    <property type="molecule type" value="Genomic_DNA"/>
</dbReference>
<evidence type="ECO:0000313" key="1">
    <source>
        <dbReference type="EMBL" id="EXC30578.1"/>
    </source>
</evidence>
<gene>
    <name evidence="1" type="ORF">L484_015071</name>
</gene>
<dbReference type="AlphaFoldDB" id="W9S777"/>
<name>W9S777_9ROSA</name>
<sequence>MKASPVVGGHLTDKQIEAFKSPFVDFGVVRARKGHLFGRRCWPRLGWARPE</sequence>
<evidence type="ECO:0000313" key="2">
    <source>
        <dbReference type="Proteomes" id="UP000030645"/>
    </source>
</evidence>
<proteinExistence type="predicted"/>